<dbReference type="InterPro" id="IPR001810">
    <property type="entry name" value="F-box_dom"/>
</dbReference>
<protein>
    <recommendedName>
        <fullName evidence="1">F-box domain-containing protein</fullName>
    </recommendedName>
</protein>
<reference evidence="2 3" key="1">
    <citation type="journal article" date="2018" name="Nat. Ecol. Evol.">
        <title>Pezizomycetes genomes reveal the molecular basis of ectomycorrhizal truffle lifestyle.</title>
        <authorList>
            <person name="Murat C."/>
            <person name="Payen T."/>
            <person name="Noel B."/>
            <person name="Kuo A."/>
            <person name="Morin E."/>
            <person name="Chen J."/>
            <person name="Kohler A."/>
            <person name="Krizsan K."/>
            <person name="Balestrini R."/>
            <person name="Da Silva C."/>
            <person name="Montanini B."/>
            <person name="Hainaut M."/>
            <person name="Levati E."/>
            <person name="Barry K.W."/>
            <person name="Belfiori B."/>
            <person name="Cichocki N."/>
            <person name="Clum A."/>
            <person name="Dockter R.B."/>
            <person name="Fauchery L."/>
            <person name="Guy J."/>
            <person name="Iotti M."/>
            <person name="Le Tacon F."/>
            <person name="Lindquist E.A."/>
            <person name="Lipzen A."/>
            <person name="Malagnac F."/>
            <person name="Mello A."/>
            <person name="Molinier V."/>
            <person name="Miyauchi S."/>
            <person name="Poulain J."/>
            <person name="Riccioni C."/>
            <person name="Rubini A."/>
            <person name="Sitrit Y."/>
            <person name="Splivallo R."/>
            <person name="Traeger S."/>
            <person name="Wang M."/>
            <person name="Zifcakova L."/>
            <person name="Wipf D."/>
            <person name="Zambonelli A."/>
            <person name="Paolocci F."/>
            <person name="Nowrousian M."/>
            <person name="Ottonello S."/>
            <person name="Baldrian P."/>
            <person name="Spatafora J.W."/>
            <person name="Henrissat B."/>
            <person name="Nagy L.G."/>
            <person name="Aury J.M."/>
            <person name="Wincker P."/>
            <person name="Grigoriev I.V."/>
            <person name="Bonfante P."/>
            <person name="Martin F.M."/>
        </authorList>
    </citation>
    <scope>NUCLEOTIDE SEQUENCE [LARGE SCALE GENOMIC DNA]</scope>
    <source>
        <strain evidence="2 3">CCBAS932</strain>
    </source>
</reference>
<name>A0A3N4KSL0_9PEZI</name>
<gene>
    <name evidence="2" type="ORF">P167DRAFT_546401</name>
</gene>
<sequence>MDPFTLLGDFEIAHLVEYLPPVDLIRLQLVSKHWRAVLNSPYISRIALLHHFPHVPQSRDLRDSHTRADAPSLDVTLLWRRVVYQYHTRRTGQPTRMHQVLLNFADAMMEWDVGEGKVAWISNRTDKVLRVKNLEGDGEVREIDISPWWLEEDEEGVAGYLRVQTLKIVKGLVILSMEYSLGWGGYDHPSFSGSRANTEEERFIVIDLCTGELAWKYRMHPQQTILGELEWSEGKLFYLRRTPILSFDGLDTSARSLVHFVIHDMFTGDITAEMPLENGNDVVAYRFLSYDVMVVDRPLKHFILVRDHCETDTRLDLLATIYTLSGKIVGKFLIYPEDITSGERNVARNIFVDFTHRHDVFNITETFFCDFSEPMIPAVLREAGMQLSSRQKPPKAVLFNSWSIAPERGGTGFAVEQRRYESPIVAVDRVQSPTHHIAGDIGLRGSAEILFSTLDVGVICYDMGSEEIGIDVAVYEERPKEEQNLKGIVRHEQVTRRRITDKRIVNSPGREVVKQAEGDLQIGKFDKDGGLQVKGEVHCDYWYCVKWLDRYLTFHTWWGPYVDDPPEGSGILVLDFHPPW</sequence>
<dbReference type="OrthoDB" id="5288671at2759"/>
<dbReference type="SUPFAM" id="SSF81383">
    <property type="entry name" value="F-box domain"/>
    <property type="match status" value="1"/>
</dbReference>
<dbReference type="Proteomes" id="UP000277580">
    <property type="component" value="Unassembled WGS sequence"/>
</dbReference>
<dbReference type="EMBL" id="ML119136">
    <property type="protein sequence ID" value="RPB11331.1"/>
    <property type="molecule type" value="Genomic_DNA"/>
</dbReference>
<dbReference type="Pfam" id="PF00646">
    <property type="entry name" value="F-box"/>
    <property type="match status" value="1"/>
</dbReference>
<feature type="domain" description="F-box" evidence="1">
    <location>
        <begin position="14"/>
        <end position="42"/>
    </location>
</feature>
<dbReference type="CDD" id="cd09917">
    <property type="entry name" value="F-box_SF"/>
    <property type="match status" value="1"/>
</dbReference>
<accession>A0A3N4KSL0</accession>
<keyword evidence="3" id="KW-1185">Reference proteome</keyword>
<dbReference type="AlphaFoldDB" id="A0A3N4KSL0"/>
<dbReference type="Gene3D" id="1.20.1280.50">
    <property type="match status" value="1"/>
</dbReference>
<dbReference type="InterPro" id="IPR036047">
    <property type="entry name" value="F-box-like_dom_sf"/>
</dbReference>
<organism evidence="2 3">
    <name type="scientific">Morchella conica CCBAS932</name>
    <dbReference type="NCBI Taxonomy" id="1392247"/>
    <lineage>
        <taxon>Eukaryota</taxon>
        <taxon>Fungi</taxon>
        <taxon>Dikarya</taxon>
        <taxon>Ascomycota</taxon>
        <taxon>Pezizomycotina</taxon>
        <taxon>Pezizomycetes</taxon>
        <taxon>Pezizales</taxon>
        <taxon>Morchellaceae</taxon>
        <taxon>Morchella</taxon>
    </lineage>
</organism>
<proteinExistence type="predicted"/>
<evidence type="ECO:0000313" key="2">
    <source>
        <dbReference type="EMBL" id="RPB11331.1"/>
    </source>
</evidence>
<dbReference type="InParanoid" id="A0A3N4KSL0"/>
<evidence type="ECO:0000313" key="3">
    <source>
        <dbReference type="Proteomes" id="UP000277580"/>
    </source>
</evidence>
<evidence type="ECO:0000259" key="1">
    <source>
        <dbReference type="Pfam" id="PF00646"/>
    </source>
</evidence>